<dbReference type="OrthoDB" id="1899182at2759"/>
<dbReference type="InterPro" id="IPR015915">
    <property type="entry name" value="Kelch-typ_b-propeller"/>
</dbReference>
<proteinExistence type="predicted"/>
<gene>
    <name evidence="2" type="ORF">F0562_018633</name>
</gene>
<dbReference type="AlphaFoldDB" id="A0A5J4ZDI5"/>
<evidence type="ECO:0008006" key="4">
    <source>
        <dbReference type="Google" id="ProtNLM"/>
    </source>
</evidence>
<reference evidence="2 3" key="1">
    <citation type="submission" date="2019-09" db="EMBL/GenBank/DDBJ databases">
        <title>A chromosome-level genome assembly of the Chinese tupelo Nyssa sinensis.</title>
        <authorList>
            <person name="Yang X."/>
            <person name="Kang M."/>
            <person name="Yang Y."/>
            <person name="Xiong H."/>
            <person name="Wang M."/>
            <person name="Zhang Z."/>
            <person name="Wang Z."/>
            <person name="Wu H."/>
            <person name="Ma T."/>
            <person name="Liu J."/>
            <person name="Xi Z."/>
        </authorList>
    </citation>
    <scope>NUCLEOTIDE SEQUENCE [LARGE SCALE GENOMIC DNA]</scope>
    <source>
        <strain evidence="2">J267</strain>
        <tissue evidence="2">Leaf</tissue>
    </source>
</reference>
<protein>
    <recommendedName>
        <fullName evidence="4">F-box domain-containing protein</fullName>
    </recommendedName>
</protein>
<name>A0A5J4ZDI5_9ASTE</name>
<organism evidence="2 3">
    <name type="scientific">Nyssa sinensis</name>
    <dbReference type="NCBI Taxonomy" id="561372"/>
    <lineage>
        <taxon>Eukaryota</taxon>
        <taxon>Viridiplantae</taxon>
        <taxon>Streptophyta</taxon>
        <taxon>Embryophyta</taxon>
        <taxon>Tracheophyta</taxon>
        <taxon>Spermatophyta</taxon>
        <taxon>Magnoliopsida</taxon>
        <taxon>eudicotyledons</taxon>
        <taxon>Gunneridae</taxon>
        <taxon>Pentapetalae</taxon>
        <taxon>asterids</taxon>
        <taxon>Cornales</taxon>
        <taxon>Nyssaceae</taxon>
        <taxon>Nyssa</taxon>
    </lineage>
</organism>
<dbReference type="Proteomes" id="UP000325577">
    <property type="component" value="Linkage Group LG9"/>
</dbReference>
<evidence type="ECO:0000256" key="1">
    <source>
        <dbReference type="SAM" id="MobiDB-lite"/>
    </source>
</evidence>
<dbReference type="SUPFAM" id="SSF117281">
    <property type="entry name" value="Kelch motif"/>
    <property type="match status" value="1"/>
</dbReference>
<dbReference type="PANTHER" id="PTHR47590:SF7">
    <property type="entry name" value="OS06G0711700 PROTEIN"/>
    <property type="match status" value="1"/>
</dbReference>
<dbReference type="PANTHER" id="PTHR47590">
    <property type="entry name" value="F-BOX/KELCH-REPEAT PROTEIN SKIP25"/>
    <property type="match status" value="1"/>
</dbReference>
<keyword evidence="3" id="KW-1185">Reference proteome</keyword>
<accession>A0A5J4ZDI5</accession>
<feature type="region of interest" description="Disordered" evidence="1">
    <location>
        <begin position="1"/>
        <end position="100"/>
    </location>
</feature>
<dbReference type="Gene3D" id="2.120.10.80">
    <property type="entry name" value="Kelch-type beta propeller"/>
    <property type="match status" value="1"/>
</dbReference>
<dbReference type="EMBL" id="CM018052">
    <property type="protein sequence ID" value="KAA8515756.1"/>
    <property type="molecule type" value="Genomic_DNA"/>
</dbReference>
<sequence>MSRHRSMPPSTAATTTTTGGGGATMDCASPKESPRPVNSPDGQRHVHFGAVVVMDDEESRGRNTNNQHDGVGESSIASSTDSELPLTLSNVKSEQSKPREWIKGKQLHQPCPSTALAEATDPSTSSITATETAIAMNTTSKLCKKNNSDQENQLTADSKYESAELLPGLPDHLAQLCLSTLHPSVLYQVCRSWRRLIYSPSFPPFFSLYALLSPTSTTKSHNKEQSDSVEFFTFDPIAFSWRPLPSPPSDPPLHLLHRHPSFISRNLPIQSLTVSGHLVLIAATTHNFLPALSRPLVFDPVSNQWLFGPPLSTPRRWCAAGSLGGAVFVASGVGRQYQGDVARSVEKWDMKKSNMEWKWEKMAALKDGKFSREAVEAVEYRGKLCMVNVKGNAVKEGAVYDAATNRWEEMPTRMLTGWNGPAAAVTEDGDAMYVVDEAKGSLRKYDPDKNCWKELIESSEHLKGAKQIVAGRGKVCVVCADGGRIAVLDVVATPAKLWFVNPPPEMEVVAVHILPRIIRPAD</sequence>
<feature type="compositionally biased region" description="Polar residues" evidence="1">
    <location>
        <begin position="75"/>
        <end position="93"/>
    </location>
</feature>
<evidence type="ECO:0000313" key="3">
    <source>
        <dbReference type="Proteomes" id="UP000325577"/>
    </source>
</evidence>
<evidence type="ECO:0000313" key="2">
    <source>
        <dbReference type="EMBL" id="KAA8515756.1"/>
    </source>
</evidence>